<name>B6AP68_9BACT</name>
<reference evidence="1" key="1">
    <citation type="journal article" date="2004" name="Nature">
        <title>Community structure and metabolism through reconstruction of microbial genomes from the environment.</title>
        <authorList>
            <person name="Tyson G.W."/>
            <person name="Chapman J."/>
            <person name="Hugenholtz P."/>
            <person name="Allen E.E."/>
            <person name="Ram R.J."/>
            <person name="Richardson P.M."/>
            <person name="Solovyev V.V."/>
            <person name="Rubin E.M."/>
            <person name="Rokhsar D.S."/>
            <person name="Banfield J.F."/>
        </authorList>
    </citation>
    <scope>NUCLEOTIDE SEQUENCE [LARGE SCALE GENOMIC DNA]</scope>
</reference>
<proteinExistence type="predicted"/>
<gene>
    <name evidence="1" type="ORF">CGL2_10284008</name>
</gene>
<sequence length="68" mass="7702">MKLKEYTVREFRSIWDSGAVKVDDQTTCLVGKTTLLAALYQSTRMSRHFPSTGMTPTLASSEVRCRPF</sequence>
<dbReference type="EMBL" id="DS995260">
    <property type="protein sequence ID" value="EDZ39054.1"/>
    <property type="molecule type" value="Genomic_DNA"/>
</dbReference>
<dbReference type="AlphaFoldDB" id="B6AP68"/>
<accession>B6AP68</accession>
<protein>
    <submittedName>
        <fullName evidence="1">Uncharacterized protein</fullName>
    </submittedName>
</protein>
<reference evidence="1" key="2">
    <citation type="journal article" date="2008" name="PLoS Biol.">
        <title>Population genomic analysis of strain variation in Leptospirillum group II bacteria involved in acid mine drainage formation.</title>
        <authorList>
            <person name="Simmons S.L."/>
            <person name="Dibartolo G."/>
            <person name="Denef V.J."/>
            <person name="Goltsman D.S."/>
            <person name="Thelen M.P."/>
            <person name="Banfield J.F."/>
        </authorList>
    </citation>
    <scope>NUCLEOTIDE SEQUENCE [LARGE SCALE GENOMIC DNA]</scope>
</reference>
<evidence type="ECO:0000313" key="1">
    <source>
        <dbReference type="EMBL" id="EDZ39054.1"/>
    </source>
</evidence>
<organism evidence="1">
    <name type="scientific">Leptospirillum sp. Group II '5-way CG'</name>
    <dbReference type="NCBI Taxonomy" id="419541"/>
    <lineage>
        <taxon>Bacteria</taxon>
        <taxon>Pseudomonadati</taxon>
        <taxon>Nitrospirota</taxon>
        <taxon>Nitrospiria</taxon>
        <taxon>Nitrospirales</taxon>
        <taxon>Nitrospiraceae</taxon>
        <taxon>Leptospirillum</taxon>
    </lineage>
</organism>